<feature type="compositionally biased region" description="Low complexity" evidence="1">
    <location>
        <begin position="583"/>
        <end position="592"/>
    </location>
</feature>
<feature type="compositionally biased region" description="Low complexity" evidence="1">
    <location>
        <begin position="425"/>
        <end position="435"/>
    </location>
</feature>
<feature type="compositionally biased region" description="Acidic residues" evidence="1">
    <location>
        <begin position="440"/>
        <end position="453"/>
    </location>
</feature>
<reference evidence="2 3" key="1">
    <citation type="submission" date="2019-05" db="EMBL/GenBank/DDBJ databases">
        <title>Sporisorium graminicola CBS 10092 draft sequencing and annotation.</title>
        <authorList>
            <person name="Solano-Gonzalez S."/>
            <person name="Caddick M.X."/>
            <person name="Darby A."/>
        </authorList>
    </citation>
    <scope>NUCLEOTIDE SEQUENCE [LARGE SCALE GENOMIC DNA]</scope>
    <source>
        <strain evidence="2 3">CBS 10092</strain>
    </source>
</reference>
<feature type="region of interest" description="Disordered" evidence="1">
    <location>
        <begin position="326"/>
        <end position="377"/>
    </location>
</feature>
<comment type="caution">
    <text evidence="2">The sequence shown here is derived from an EMBL/GenBank/DDBJ whole genome shotgun (WGS) entry which is preliminary data.</text>
</comment>
<protein>
    <recommendedName>
        <fullName evidence="4">PIN domain-containing protein</fullName>
    </recommendedName>
</protein>
<dbReference type="Gene3D" id="3.40.50.1010">
    <property type="entry name" value="5'-nuclease"/>
    <property type="match status" value="1"/>
</dbReference>
<dbReference type="Proteomes" id="UP000306050">
    <property type="component" value="Chromosome SGRAM_3"/>
</dbReference>
<feature type="region of interest" description="Disordered" evidence="1">
    <location>
        <begin position="499"/>
        <end position="598"/>
    </location>
</feature>
<dbReference type="RefSeq" id="XP_029738761.1">
    <property type="nucleotide sequence ID" value="XM_029885011.1"/>
</dbReference>
<feature type="region of interest" description="Disordered" evidence="1">
    <location>
        <begin position="204"/>
        <end position="238"/>
    </location>
</feature>
<evidence type="ECO:0000313" key="3">
    <source>
        <dbReference type="Proteomes" id="UP000306050"/>
    </source>
</evidence>
<feature type="region of interest" description="Disordered" evidence="1">
    <location>
        <begin position="425"/>
        <end position="466"/>
    </location>
</feature>
<keyword evidence="3" id="KW-1185">Reference proteome</keyword>
<dbReference type="GeneID" id="40727311"/>
<accession>A0A4U7KRW5</accession>
<sequence>MPNESSPQKAERQARLSHAMGVMFLQDKVDKLEQDVSKITYPRGMHKTRSAPNPHTRHGATSPAAQVRAQPRAVTGPWVPAGTDAANVIDSNQTTKLASSIRLVDASVLIFSLRSVHNWSRDQSTCVVIPLEAINTLDLLKKGDEPINLAARKATRWLEDKIAVSTQDRDTILTEPAPGIFAQKEHFRVASARIAKARQVRLGQLQSETTGHEDADADTDTTAAGLDQDPAWTQPKDTFTASDAPRYLRELLSVCLYCLENATAASNYAVAIAYPPHHLQETILEAQSATNDKPSYLNRTDGRATEAWLDAYGIPFEVVPTSKTWTGEKPSSRFRGEIVGGHHSLGSSEDLAGSVHSFKGRRKGSPTPSVSSSTSSFKSELSGLSMFSSHRSPRLRPESRFAATTAPLRSVRGLSTSAAAAATASGNAATEASTALSGTDDSEAPTDSADEDGPIVARPSSAASSHTSFVSSFTTSTQDEWSSQTSASASFSSHCGTRIVRRAPSPSPIAPTATTSAMDSGSSAYPMSSTSAATSSDGGFASPRLTSRTLHKTKSGAEKMEEYLRRLEAGASAAGAAAGGGRTATATPTPGAMNRSGG</sequence>
<dbReference type="AlphaFoldDB" id="A0A4U7KRW5"/>
<feature type="region of interest" description="Disordered" evidence="1">
    <location>
        <begin position="43"/>
        <end position="71"/>
    </location>
</feature>
<dbReference type="KEGG" id="sgra:EX895_004416"/>
<gene>
    <name evidence="2" type="ORF">EX895_004416</name>
</gene>
<dbReference type="EMBL" id="SRRM01000016">
    <property type="protein sequence ID" value="TKY86776.1"/>
    <property type="molecule type" value="Genomic_DNA"/>
</dbReference>
<feature type="compositionally biased region" description="Basic and acidic residues" evidence="1">
    <location>
        <begin position="555"/>
        <end position="568"/>
    </location>
</feature>
<evidence type="ECO:0008006" key="4">
    <source>
        <dbReference type="Google" id="ProtNLM"/>
    </source>
</evidence>
<evidence type="ECO:0000256" key="1">
    <source>
        <dbReference type="SAM" id="MobiDB-lite"/>
    </source>
</evidence>
<organism evidence="2 3">
    <name type="scientific">Sporisorium graminicola</name>
    <dbReference type="NCBI Taxonomy" id="280036"/>
    <lineage>
        <taxon>Eukaryota</taxon>
        <taxon>Fungi</taxon>
        <taxon>Dikarya</taxon>
        <taxon>Basidiomycota</taxon>
        <taxon>Ustilaginomycotina</taxon>
        <taxon>Ustilaginomycetes</taxon>
        <taxon>Ustilaginales</taxon>
        <taxon>Ustilaginaceae</taxon>
        <taxon>Sporisorium</taxon>
    </lineage>
</organism>
<dbReference type="OrthoDB" id="69928at2759"/>
<proteinExistence type="predicted"/>
<feature type="compositionally biased region" description="Low complexity" evidence="1">
    <location>
        <begin position="510"/>
        <end position="542"/>
    </location>
</feature>
<feature type="compositionally biased region" description="Low complexity" evidence="1">
    <location>
        <begin position="365"/>
        <end position="377"/>
    </location>
</feature>
<evidence type="ECO:0000313" key="2">
    <source>
        <dbReference type="EMBL" id="TKY86776.1"/>
    </source>
</evidence>
<name>A0A4U7KRW5_9BASI</name>